<keyword evidence="3" id="KW-1185">Reference proteome</keyword>
<organism evidence="2 3">
    <name type="scientific">Actinomycetospora aurantiaca</name>
    <dbReference type="NCBI Taxonomy" id="3129233"/>
    <lineage>
        <taxon>Bacteria</taxon>
        <taxon>Bacillati</taxon>
        <taxon>Actinomycetota</taxon>
        <taxon>Actinomycetes</taxon>
        <taxon>Pseudonocardiales</taxon>
        <taxon>Pseudonocardiaceae</taxon>
        <taxon>Actinomycetospora</taxon>
    </lineage>
</organism>
<gene>
    <name evidence="2" type="ORF">WCD74_10450</name>
</gene>
<dbReference type="Gene3D" id="3.40.50.10540">
    <property type="entry name" value="Crotonobetainyl-coa:carnitine coa-transferase, domain 1"/>
    <property type="match status" value="1"/>
</dbReference>
<protein>
    <submittedName>
        <fullName evidence="2">CaiB/BaiF CoA-transferase family protein</fullName>
    </submittedName>
</protein>
<dbReference type="EMBL" id="JBBEGN010000004">
    <property type="protein sequence ID" value="MEJ2868187.1"/>
    <property type="molecule type" value="Genomic_DNA"/>
</dbReference>
<dbReference type="InterPro" id="IPR023606">
    <property type="entry name" value="CoA-Trfase_III_dom_1_sf"/>
</dbReference>
<dbReference type="InterPro" id="IPR044855">
    <property type="entry name" value="CoA-Trfase_III_dom3_sf"/>
</dbReference>
<dbReference type="PANTHER" id="PTHR48228">
    <property type="entry name" value="SUCCINYL-COA--D-CITRAMALATE COA-TRANSFERASE"/>
    <property type="match status" value="1"/>
</dbReference>
<evidence type="ECO:0000313" key="2">
    <source>
        <dbReference type="EMBL" id="MEJ2868187.1"/>
    </source>
</evidence>
<evidence type="ECO:0000256" key="1">
    <source>
        <dbReference type="SAM" id="MobiDB-lite"/>
    </source>
</evidence>
<reference evidence="2 3" key="1">
    <citation type="submission" date="2024-03" db="EMBL/GenBank/DDBJ databases">
        <title>Actinomycetospora sp. OC33-EN08, a novel actinomycete isolated from wild orchid (Aerides multiflora).</title>
        <authorList>
            <person name="Suriyachadkun C."/>
        </authorList>
    </citation>
    <scope>NUCLEOTIDE SEQUENCE [LARGE SCALE GENOMIC DNA]</scope>
    <source>
        <strain evidence="2 3">OC33-EN08</strain>
    </source>
</reference>
<dbReference type="Proteomes" id="UP001385809">
    <property type="component" value="Unassembled WGS sequence"/>
</dbReference>
<sequence>MPGPLDGIRVVEFGGLGPAPFAAMVLADAGADVVRIDRPAGPVDGGALLRGRPWIGLDLKSDAGLTTARALVDRADVLLEGFRPGVMERLGLGPEPCCAANPGLVYGRMTGWGQDGPRAHQAGHDINYLALTGALRSIARRGEAPVPPLNLVGDYGGGGMLLAVGVLTALLARGRDGRTGRGQVVDAAMVDGVSLLMTGIWSRAAQGRWQGEPGTNDIDTGAPFYDVYATADGEYMAVGSIEPAFWRALLAGLGIDPAEVGEQWDRARWPETKRRIAAAFGVRTRAEWTERFDGVDACVTPVLSMAEAAVDEHLTARGTLVPDDDGHPGPAPAPRLSGTPLGAGDPADLDSALRRWDVAAPVGAA</sequence>
<name>A0ABU8MLJ7_9PSEU</name>
<feature type="region of interest" description="Disordered" evidence="1">
    <location>
        <begin position="318"/>
        <end position="348"/>
    </location>
</feature>
<comment type="caution">
    <text evidence="2">The sequence shown here is derived from an EMBL/GenBank/DDBJ whole genome shotgun (WGS) entry which is preliminary data.</text>
</comment>
<dbReference type="Gene3D" id="3.30.1540.10">
    <property type="entry name" value="formyl-coa transferase, domain 3"/>
    <property type="match status" value="1"/>
</dbReference>
<accession>A0ABU8MLJ7</accession>
<evidence type="ECO:0000313" key="3">
    <source>
        <dbReference type="Proteomes" id="UP001385809"/>
    </source>
</evidence>
<proteinExistence type="predicted"/>
<dbReference type="RefSeq" id="WP_337694799.1">
    <property type="nucleotide sequence ID" value="NZ_JBBEGN010000004.1"/>
</dbReference>
<dbReference type="SUPFAM" id="SSF89796">
    <property type="entry name" value="CoA-transferase family III (CaiB/BaiF)"/>
    <property type="match status" value="1"/>
</dbReference>
<dbReference type="InterPro" id="IPR050509">
    <property type="entry name" value="CoA-transferase_III"/>
</dbReference>
<dbReference type="Pfam" id="PF02515">
    <property type="entry name" value="CoA_transf_3"/>
    <property type="match status" value="1"/>
</dbReference>
<dbReference type="InterPro" id="IPR003673">
    <property type="entry name" value="CoA-Trfase_fam_III"/>
</dbReference>
<dbReference type="PANTHER" id="PTHR48228:SF5">
    <property type="entry name" value="ALPHA-METHYLACYL-COA RACEMASE"/>
    <property type="match status" value="1"/>
</dbReference>